<evidence type="ECO:0000313" key="2">
    <source>
        <dbReference type="EMBL" id="CAK0818378.1"/>
    </source>
</evidence>
<feature type="region of interest" description="Disordered" evidence="1">
    <location>
        <begin position="245"/>
        <end position="267"/>
    </location>
</feature>
<keyword evidence="3" id="KW-1185">Reference proteome</keyword>
<name>A0ABN9RJV0_9DINO</name>
<protein>
    <recommendedName>
        <fullName evidence="4">TNFR-Cys domain-containing protein</fullName>
    </recommendedName>
</protein>
<organism evidence="2 3">
    <name type="scientific">Prorocentrum cordatum</name>
    <dbReference type="NCBI Taxonomy" id="2364126"/>
    <lineage>
        <taxon>Eukaryota</taxon>
        <taxon>Sar</taxon>
        <taxon>Alveolata</taxon>
        <taxon>Dinophyceae</taxon>
        <taxon>Prorocentrales</taxon>
        <taxon>Prorocentraceae</taxon>
        <taxon>Prorocentrum</taxon>
    </lineage>
</organism>
<dbReference type="Proteomes" id="UP001189429">
    <property type="component" value="Unassembled WGS sequence"/>
</dbReference>
<proteinExistence type="predicted"/>
<feature type="compositionally biased region" description="Basic and acidic residues" evidence="1">
    <location>
        <begin position="256"/>
        <end position="267"/>
    </location>
</feature>
<feature type="non-terminal residue" evidence="2">
    <location>
        <position position="1"/>
    </location>
</feature>
<reference evidence="2" key="1">
    <citation type="submission" date="2023-10" db="EMBL/GenBank/DDBJ databases">
        <authorList>
            <person name="Chen Y."/>
            <person name="Shah S."/>
            <person name="Dougan E. K."/>
            <person name="Thang M."/>
            <person name="Chan C."/>
        </authorList>
    </citation>
    <scope>NUCLEOTIDE SEQUENCE [LARGE SCALE GENOMIC DNA]</scope>
</reference>
<feature type="non-terminal residue" evidence="2">
    <location>
        <position position="342"/>
    </location>
</feature>
<evidence type="ECO:0008006" key="4">
    <source>
        <dbReference type="Google" id="ProtNLM"/>
    </source>
</evidence>
<evidence type="ECO:0000313" key="3">
    <source>
        <dbReference type="Proteomes" id="UP001189429"/>
    </source>
</evidence>
<feature type="compositionally biased region" description="Low complexity" evidence="1">
    <location>
        <begin position="1"/>
        <end position="10"/>
    </location>
</feature>
<sequence length="342" mass="36382">LSALSSSSSSTGAQTRGLRTAPGALEGSRRAVPGPRRAVRQGVPPWPCAMGARAAAARMPSVPLALAAGLAWAAPAGGAGEGETCAADGRGCVELPAFPDCEHSCGRRRCLASGSGNTERVWPACPSGPDGCRDCADKNQDCPRFARSFRGHGCSEEEQVQSKTGIWTRDFAQGTFASLLFLALAARSWPLSLARLSGYPWGFRRPPPQKSQLRLPRVLRPHRASGLGFLTLPIQPPFLGFRVLGPPGGLSSPRPDSPRDLGQHALREPPVGWRYRTPCCPQVRGQSSKRSRSAQACSFRGPRGFLGSALCPPCRHLTRRPRVRSARQGGGLAPIREVCADL</sequence>
<accession>A0ABN9RJV0</accession>
<gene>
    <name evidence="2" type="ORF">PCOR1329_LOCUS20698</name>
</gene>
<dbReference type="EMBL" id="CAUYUJ010006714">
    <property type="protein sequence ID" value="CAK0818378.1"/>
    <property type="molecule type" value="Genomic_DNA"/>
</dbReference>
<feature type="region of interest" description="Disordered" evidence="1">
    <location>
        <begin position="1"/>
        <end position="42"/>
    </location>
</feature>
<evidence type="ECO:0000256" key="1">
    <source>
        <dbReference type="SAM" id="MobiDB-lite"/>
    </source>
</evidence>
<comment type="caution">
    <text evidence="2">The sequence shown here is derived from an EMBL/GenBank/DDBJ whole genome shotgun (WGS) entry which is preliminary data.</text>
</comment>